<evidence type="ECO:0000256" key="1">
    <source>
        <dbReference type="SAM" id="MobiDB-lite"/>
    </source>
</evidence>
<keyword evidence="3" id="KW-1185">Reference proteome</keyword>
<dbReference type="OrthoDB" id="5837785at2759"/>
<dbReference type="EMBL" id="KQ760498">
    <property type="protein sequence ID" value="OAD60094.1"/>
    <property type="molecule type" value="Genomic_DNA"/>
</dbReference>
<gene>
    <name evidence="2" type="ORF">WN48_06625</name>
</gene>
<protein>
    <submittedName>
        <fullName evidence="2">Uncharacterized protein</fullName>
    </submittedName>
</protein>
<dbReference type="AlphaFoldDB" id="A0A310SPG3"/>
<proteinExistence type="predicted"/>
<evidence type="ECO:0000313" key="2">
    <source>
        <dbReference type="EMBL" id="OAD60094.1"/>
    </source>
</evidence>
<feature type="compositionally biased region" description="Low complexity" evidence="1">
    <location>
        <begin position="262"/>
        <end position="277"/>
    </location>
</feature>
<accession>A0A310SPG3</accession>
<feature type="region of interest" description="Disordered" evidence="1">
    <location>
        <begin position="259"/>
        <end position="291"/>
    </location>
</feature>
<organism evidence="2 3">
    <name type="scientific">Eufriesea mexicana</name>
    <dbReference type="NCBI Taxonomy" id="516756"/>
    <lineage>
        <taxon>Eukaryota</taxon>
        <taxon>Metazoa</taxon>
        <taxon>Ecdysozoa</taxon>
        <taxon>Arthropoda</taxon>
        <taxon>Hexapoda</taxon>
        <taxon>Insecta</taxon>
        <taxon>Pterygota</taxon>
        <taxon>Neoptera</taxon>
        <taxon>Endopterygota</taxon>
        <taxon>Hymenoptera</taxon>
        <taxon>Apocrita</taxon>
        <taxon>Aculeata</taxon>
        <taxon>Apoidea</taxon>
        <taxon>Anthophila</taxon>
        <taxon>Apidae</taxon>
        <taxon>Eufriesea</taxon>
    </lineage>
</organism>
<dbReference type="Proteomes" id="UP000250275">
    <property type="component" value="Unassembled WGS sequence"/>
</dbReference>
<reference evidence="2 3" key="1">
    <citation type="submission" date="2015-07" db="EMBL/GenBank/DDBJ databases">
        <title>The genome of Eufriesea mexicana.</title>
        <authorList>
            <person name="Pan H."/>
            <person name="Kapheim K."/>
        </authorList>
    </citation>
    <scope>NUCLEOTIDE SEQUENCE [LARGE SCALE GENOMIC DNA]</scope>
    <source>
        <strain evidence="2">0111107269</strain>
        <tissue evidence="2">Whole body</tissue>
    </source>
</reference>
<evidence type="ECO:0000313" key="3">
    <source>
        <dbReference type="Proteomes" id="UP000250275"/>
    </source>
</evidence>
<name>A0A310SPG3_9HYME</name>
<sequence length="348" mass="38491">MSGVFELRTKATAHKRIKWMCMTEPSAIDDWKLVYECGMRLKYLGPPRFRGKRGGNHPMIGKESLKEQQVMNQVLKQQQSVYEVTNSLVSSDSPYPVSAPSHSSHFVPTDSYLSDPLKRIKAEQSRERCGSIRYPWQDLATTTRADSHRLKANTLVLSQKGVSVVALSHCLDCPGDKGLPVPPGWRPEPPEDGPRSIRAAVRHGTVAGIFFSPEVTRKIKTVEPKEQQTVVQKVEQAGEMLQTVPRVPVAGVRRRWGNRHTGSLQESSPEVSSSGVLSPPPNFQPSTPESAAVKNEELQLWDLDLHRGLQTNGDHYRATITATTTTTVLPTVTDPASPFTTPLEGLCL</sequence>